<dbReference type="Gene3D" id="1.25.40.10">
    <property type="entry name" value="Tetratricopeptide repeat domain"/>
    <property type="match status" value="1"/>
</dbReference>
<protein>
    <recommendedName>
        <fullName evidence="4">TPR repeat-containing protein</fullName>
    </recommendedName>
</protein>
<dbReference type="InterPro" id="IPR011990">
    <property type="entry name" value="TPR-like_helical_dom_sf"/>
</dbReference>
<keyword evidence="3" id="KW-1185">Reference proteome</keyword>
<dbReference type="SUPFAM" id="SSF48452">
    <property type="entry name" value="TPR-like"/>
    <property type="match status" value="1"/>
</dbReference>
<dbReference type="InterPro" id="IPR019734">
    <property type="entry name" value="TPR_rpt"/>
</dbReference>
<dbReference type="HOGENOM" id="CLU_1814111_0_0_3"/>
<sequence>MTTPEELFKEGFERYQAGEDPETLIPVFKDICDHAPKNSNAWTSLAWLYLLADKPKLAYNAAKSAVKLNPHDPQARVNLATAMLELGKSGVRSHVELASQLVLVDTDWQQELAKNFEDGLTRKPDWKSLARVKQWLFEG</sequence>
<keyword evidence="1" id="KW-0802">TPR repeat</keyword>
<proteinExistence type="predicted"/>
<name>A0A073CIV4_PLAA1</name>
<gene>
    <name evidence="2" type="ORF">A19Y_2964</name>
</gene>
<dbReference type="Proteomes" id="UP000027395">
    <property type="component" value="Chromosome"/>
</dbReference>
<accession>A0A073CIV4</accession>
<reference evidence="2 3" key="1">
    <citation type="journal article" date="2014" name="Appl. Environ. Microbiol.">
        <title>Elucidation of insertion elements encoded on plasmids and in vitro construction of shuttle vectors from the toxic cyanobacterium Planktothrix.</title>
        <authorList>
            <person name="Christiansen G."/>
            <person name="Goesmann A."/>
            <person name="Kurmayer R."/>
        </authorList>
    </citation>
    <scope>NUCLEOTIDE SEQUENCE [LARGE SCALE GENOMIC DNA]</scope>
    <source>
        <strain evidence="2 3">NIVA-CYA 126/8</strain>
    </source>
</reference>
<dbReference type="PATRIC" id="fig|388467.6.peg.2912"/>
<evidence type="ECO:0008006" key="4">
    <source>
        <dbReference type="Google" id="ProtNLM"/>
    </source>
</evidence>
<evidence type="ECO:0000313" key="2">
    <source>
        <dbReference type="EMBL" id="KEI67807.1"/>
    </source>
</evidence>
<evidence type="ECO:0000313" key="3">
    <source>
        <dbReference type="Proteomes" id="UP000027395"/>
    </source>
</evidence>
<feature type="repeat" description="TPR" evidence="1">
    <location>
        <begin position="39"/>
        <end position="72"/>
    </location>
</feature>
<dbReference type="GeneID" id="77288564"/>
<evidence type="ECO:0000256" key="1">
    <source>
        <dbReference type="PROSITE-ProRule" id="PRU00339"/>
    </source>
</evidence>
<organism evidence="2 3">
    <name type="scientific">Planktothrix agardhii (strain NIVA-CYA 126/8)</name>
    <dbReference type="NCBI Taxonomy" id="388467"/>
    <lineage>
        <taxon>Bacteria</taxon>
        <taxon>Bacillati</taxon>
        <taxon>Cyanobacteriota</taxon>
        <taxon>Cyanophyceae</taxon>
        <taxon>Oscillatoriophycideae</taxon>
        <taxon>Oscillatoriales</taxon>
        <taxon>Microcoleaceae</taxon>
        <taxon>Planktothrix</taxon>
    </lineage>
</organism>
<dbReference type="AlphaFoldDB" id="A0A073CIV4"/>
<dbReference type="eggNOG" id="COG4783">
    <property type="taxonomic scope" value="Bacteria"/>
</dbReference>
<dbReference type="STRING" id="388467.A19Y_2964"/>
<dbReference type="EMBL" id="CM002803">
    <property type="protein sequence ID" value="KEI67807.1"/>
    <property type="molecule type" value="Genomic_DNA"/>
</dbReference>
<dbReference type="RefSeq" id="WP_042155034.1">
    <property type="nucleotide sequence ID" value="NZ_CM002803.1"/>
</dbReference>
<dbReference type="PROSITE" id="PS50005">
    <property type="entry name" value="TPR"/>
    <property type="match status" value="1"/>
</dbReference>